<keyword evidence="1" id="KW-0472">Membrane</keyword>
<keyword evidence="1" id="KW-1133">Transmembrane helix</keyword>
<dbReference type="Proteomes" id="UP000029736">
    <property type="component" value="Unassembled WGS sequence"/>
</dbReference>
<dbReference type="EMBL" id="JPOS01000034">
    <property type="protein sequence ID" value="KGE87651.1"/>
    <property type="molecule type" value="Genomic_DNA"/>
</dbReference>
<sequence>MEDINLEQWLETATDYLASTGPMEWGIGGGGLIIFILLISLSGGRRRRKRKAKAIAPNLTISAFQLSPMGRDAYFKVHNHGQLARLSMLSIKGKGHIQVKNNIAGHEINTGDSYRILLEATGQKKINKDFIVELTYLDQLGNVYRQDFPIAKQVAEQPKLIKFA</sequence>
<organism evidence="2 3">
    <name type="scientific">Phaeodactylibacter xiamenensis</name>
    <dbReference type="NCBI Taxonomy" id="1524460"/>
    <lineage>
        <taxon>Bacteria</taxon>
        <taxon>Pseudomonadati</taxon>
        <taxon>Bacteroidota</taxon>
        <taxon>Saprospiria</taxon>
        <taxon>Saprospirales</taxon>
        <taxon>Haliscomenobacteraceae</taxon>
        <taxon>Phaeodactylibacter</taxon>
    </lineage>
</organism>
<evidence type="ECO:0000256" key="1">
    <source>
        <dbReference type="SAM" id="Phobius"/>
    </source>
</evidence>
<feature type="transmembrane region" description="Helical" evidence="1">
    <location>
        <begin position="25"/>
        <end position="43"/>
    </location>
</feature>
<comment type="caution">
    <text evidence="2">The sequence shown here is derived from an EMBL/GenBank/DDBJ whole genome shotgun (WGS) entry which is preliminary data.</text>
</comment>
<dbReference type="AlphaFoldDB" id="A0A098S6E1"/>
<name>A0A098S6E1_9BACT</name>
<dbReference type="STRING" id="1524460.IX84_14020"/>
<dbReference type="OrthoDB" id="1496045at2"/>
<proteinExistence type="predicted"/>
<gene>
    <name evidence="2" type="ORF">IX84_14020</name>
</gene>
<keyword evidence="3" id="KW-1185">Reference proteome</keyword>
<reference evidence="2 3" key="1">
    <citation type="journal article" date="2014" name="Int. J. Syst. Evol. Microbiol.">
        <title>Phaeodactylibacter xiamenensis gen. nov., sp. nov., a member of the family Saprospiraceae isolated from the marine alga Phaeodactylum tricornutum.</title>
        <authorList>
            <person name="Chen Z.Jr."/>
            <person name="Lei X."/>
            <person name="Lai Q."/>
            <person name="Li Y."/>
            <person name="Zhang B."/>
            <person name="Zhang J."/>
            <person name="Zhang H."/>
            <person name="Yang L."/>
            <person name="Zheng W."/>
            <person name="Tian Y."/>
            <person name="Yu Z."/>
            <person name="Xu H.Jr."/>
            <person name="Zheng T."/>
        </authorList>
    </citation>
    <scope>NUCLEOTIDE SEQUENCE [LARGE SCALE GENOMIC DNA]</scope>
    <source>
        <strain evidence="2 3">KD52</strain>
    </source>
</reference>
<dbReference type="RefSeq" id="WP_044221439.1">
    <property type="nucleotide sequence ID" value="NZ_CAKZLC010000356.1"/>
</dbReference>
<evidence type="ECO:0000313" key="2">
    <source>
        <dbReference type="EMBL" id="KGE87651.1"/>
    </source>
</evidence>
<protein>
    <submittedName>
        <fullName evidence="2">Uncharacterized protein</fullName>
    </submittedName>
</protein>
<keyword evidence="1" id="KW-0812">Transmembrane</keyword>
<evidence type="ECO:0000313" key="3">
    <source>
        <dbReference type="Proteomes" id="UP000029736"/>
    </source>
</evidence>
<accession>A0A098S6E1</accession>